<evidence type="ECO:0000259" key="1">
    <source>
        <dbReference type="Pfam" id="PF04230"/>
    </source>
</evidence>
<evidence type="ECO:0000313" key="2">
    <source>
        <dbReference type="EMBL" id="OEF29474.1"/>
    </source>
</evidence>
<dbReference type="eggNOG" id="COG2327">
    <property type="taxonomic scope" value="Bacteria"/>
</dbReference>
<dbReference type="Pfam" id="PF04230">
    <property type="entry name" value="PS_pyruv_trans"/>
    <property type="match status" value="1"/>
</dbReference>
<dbReference type="Proteomes" id="UP000094070">
    <property type="component" value="Unassembled WGS sequence"/>
</dbReference>
<sequence length="310" mass="35397">MSLKLEYSHSKTYNFGDNLNPWLWPKLLGGILGESQGAYFLGIGTILTERLINEKLAGAQKIVIFSSGVWGHSLPTLTDNCDVYGVRGPRTAKYLGLAEELVVGDGAYLLTQVSYPKAQKVKGKVAFIPHHKSEDYIDWNDICTKLGITFISAKQPVEDFLLQIQECEYVIAEAMHGAITADVLRIPWIGVTFSPLFEKEKWFDFAEAMKLELNLQALPFTSSYKLPMFKNIEHVIRKKSSVFFKHKIKWKNLPVIWRRSSKHNVLALEDKLTELKESSLWQLSRQEDFDFICQKQAKTLDKLKSDFSES</sequence>
<comment type="caution">
    <text evidence="2">The sequence shown here is derived from an EMBL/GenBank/DDBJ whole genome shotgun (WGS) entry which is preliminary data.</text>
</comment>
<dbReference type="STRING" id="1188252.A1QC_04315"/>
<organism evidence="2 3">
    <name type="scientific">Vibrio rumoiensis 1S-45</name>
    <dbReference type="NCBI Taxonomy" id="1188252"/>
    <lineage>
        <taxon>Bacteria</taxon>
        <taxon>Pseudomonadati</taxon>
        <taxon>Pseudomonadota</taxon>
        <taxon>Gammaproteobacteria</taxon>
        <taxon>Vibrionales</taxon>
        <taxon>Vibrionaceae</taxon>
        <taxon>Vibrio</taxon>
    </lineage>
</organism>
<proteinExistence type="predicted"/>
<dbReference type="AlphaFoldDB" id="A0A1E5E6I2"/>
<feature type="domain" description="Polysaccharide pyruvyl transferase" evidence="1">
    <location>
        <begin position="79"/>
        <end position="192"/>
    </location>
</feature>
<name>A0A1E5E6I2_9VIBR</name>
<dbReference type="OrthoDB" id="9803627at2"/>
<dbReference type="RefSeq" id="WP_017026669.1">
    <property type="nucleotide sequence ID" value="NZ_AJYK02000008.1"/>
</dbReference>
<accession>A0A1E5E6I2</accession>
<dbReference type="EMBL" id="AJYK02000008">
    <property type="protein sequence ID" value="OEF29474.1"/>
    <property type="molecule type" value="Genomic_DNA"/>
</dbReference>
<protein>
    <submittedName>
        <fullName evidence="2">Succinoglycan biosynthesis protein exov</fullName>
    </submittedName>
</protein>
<gene>
    <name evidence="2" type="ORF">A1QC_04315</name>
</gene>
<dbReference type="InterPro" id="IPR007345">
    <property type="entry name" value="Polysacch_pyruvyl_Trfase"/>
</dbReference>
<keyword evidence="3" id="KW-1185">Reference proteome</keyword>
<reference evidence="2 3" key="1">
    <citation type="journal article" date="2012" name="Science">
        <title>Ecological populations of bacteria act as socially cohesive units of antibiotic production and resistance.</title>
        <authorList>
            <person name="Cordero O.X."/>
            <person name="Wildschutte H."/>
            <person name="Kirkup B."/>
            <person name="Proehl S."/>
            <person name="Ngo L."/>
            <person name="Hussain F."/>
            <person name="Le Roux F."/>
            <person name="Mincer T."/>
            <person name="Polz M.F."/>
        </authorList>
    </citation>
    <scope>NUCLEOTIDE SEQUENCE [LARGE SCALE GENOMIC DNA]</scope>
    <source>
        <strain evidence="2 3">1S-45</strain>
    </source>
</reference>
<evidence type="ECO:0000313" key="3">
    <source>
        <dbReference type="Proteomes" id="UP000094070"/>
    </source>
</evidence>